<accession>A0A1H4JYG4</accession>
<dbReference type="Gene3D" id="3.20.20.150">
    <property type="entry name" value="Divalent-metal-dependent TIM barrel enzymes"/>
    <property type="match status" value="1"/>
</dbReference>
<dbReference type="InterPro" id="IPR006311">
    <property type="entry name" value="TAT_signal"/>
</dbReference>
<gene>
    <name evidence="2" type="ORF">SAMN05443244_0896</name>
</gene>
<feature type="signal peptide" evidence="1">
    <location>
        <begin position="1"/>
        <end position="27"/>
    </location>
</feature>
<evidence type="ECO:0000313" key="2">
    <source>
        <dbReference type="EMBL" id="SEB51331.1"/>
    </source>
</evidence>
<evidence type="ECO:0008006" key="4">
    <source>
        <dbReference type="Google" id="ProtNLM"/>
    </source>
</evidence>
<name>A0A1H4JYG4_9BACT</name>
<reference evidence="2 3" key="1">
    <citation type="submission" date="2016-10" db="EMBL/GenBank/DDBJ databases">
        <authorList>
            <person name="de Groot N.N."/>
        </authorList>
    </citation>
    <scope>NUCLEOTIDE SEQUENCE [LARGE SCALE GENOMIC DNA]</scope>
    <source>
        <strain evidence="2 3">AB35.6</strain>
    </source>
</reference>
<dbReference type="InterPro" id="IPR036237">
    <property type="entry name" value="Xyl_isomerase-like_sf"/>
</dbReference>
<evidence type="ECO:0000313" key="3">
    <source>
        <dbReference type="Proteomes" id="UP000182409"/>
    </source>
</evidence>
<dbReference type="OrthoDB" id="107325at2"/>
<sequence>MQLTRRQFTKYLTASAMAANVSRRAFAVGGSNFHLGLNTYSLRALPEAVAIPTIIRVMREQKLQRCQLLFTHVEPAFGMVFPPTSANRTAAPAPPTPQQLEQRKAAAAERTEWRLSAPMSYFETIRSTFQRNGLQINAFATSFGSSEEELDRQFLMATALGAEAINGRVPEPMTDLVAAASRKHRLHVGIQVSDVKLLEAQLKTSRYMKADPDAGDLTRASINALGFVRTYAPQMDSIDLKDTIAGTGSVPFGEGHADLAGILAFLAKRQLPITAYIDCDYPGTGTSTDEVASCAAYLRRSLSSALR</sequence>
<dbReference type="EMBL" id="FNSD01000001">
    <property type="protein sequence ID" value="SEB51331.1"/>
    <property type="molecule type" value="Genomic_DNA"/>
</dbReference>
<keyword evidence="1" id="KW-0732">Signal</keyword>
<dbReference type="RefSeq" id="WP_074652535.1">
    <property type="nucleotide sequence ID" value="NZ_FNSD01000001.1"/>
</dbReference>
<dbReference type="PROSITE" id="PS51318">
    <property type="entry name" value="TAT"/>
    <property type="match status" value="1"/>
</dbReference>
<evidence type="ECO:0000256" key="1">
    <source>
        <dbReference type="SAM" id="SignalP"/>
    </source>
</evidence>
<dbReference type="Proteomes" id="UP000182409">
    <property type="component" value="Unassembled WGS sequence"/>
</dbReference>
<protein>
    <recommendedName>
        <fullName evidence="4">Sugar phosphate isomerase/epimerase</fullName>
    </recommendedName>
</protein>
<dbReference type="AlphaFoldDB" id="A0A1H4JYG4"/>
<dbReference type="SUPFAM" id="SSF51658">
    <property type="entry name" value="Xylose isomerase-like"/>
    <property type="match status" value="1"/>
</dbReference>
<proteinExistence type="predicted"/>
<organism evidence="2 3">
    <name type="scientific">Terriglobus roseus</name>
    <dbReference type="NCBI Taxonomy" id="392734"/>
    <lineage>
        <taxon>Bacteria</taxon>
        <taxon>Pseudomonadati</taxon>
        <taxon>Acidobacteriota</taxon>
        <taxon>Terriglobia</taxon>
        <taxon>Terriglobales</taxon>
        <taxon>Acidobacteriaceae</taxon>
        <taxon>Terriglobus</taxon>
    </lineage>
</organism>
<feature type="chain" id="PRO_5010198135" description="Sugar phosphate isomerase/epimerase" evidence="1">
    <location>
        <begin position="28"/>
        <end position="307"/>
    </location>
</feature>